<proteinExistence type="predicted"/>
<name>A0A6J4HHA4_9PROT</name>
<evidence type="ECO:0000313" key="2">
    <source>
        <dbReference type="EMBL" id="CAA9223575.1"/>
    </source>
</evidence>
<organism evidence="2">
    <name type="scientific">uncultured Acetobacteraceae bacterium</name>
    <dbReference type="NCBI Taxonomy" id="169975"/>
    <lineage>
        <taxon>Bacteria</taxon>
        <taxon>Pseudomonadati</taxon>
        <taxon>Pseudomonadota</taxon>
        <taxon>Alphaproteobacteria</taxon>
        <taxon>Acetobacterales</taxon>
        <taxon>Acetobacteraceae</taxon>
        <taxon>environmental samples</taxon>
    </lineage>
</organism>
<feature type="compositionally biased region" description="Gly residues" evidence="1">
    <location>
        <begin position="35"/>
        <end position="51"/>
    </location>
</feature>
<dbReference type="EMBL" id="CADCTL010000056">
    <property type="protein sequence ID" value="CAA9223575.1"/>
    <property type="molecule type" value="Genomic_DNA"/>
</dbReference>
<reference evidence="2" key="1">
    <citation type="submission" date="2020-02" db="EMBL/GenBank/DDBJ databases">
        <authorList>
            <person name="Meier V. D."/>
        </authorList>
    </citation>
    <scope>NUCLEOTIDE SEQUENCE</scope>
    <source>
        <strain evidence="2">AVDCRST_MAG04</strain>
    </source>
</reference>
<feature type="non-terminal residue" evidence="2">
    <location>
        <position position="51"/>
    </location>
</feature>
<gene>
    <name evidence="2" type="ORF">AVDCRST_MAG04-741</name>
</gene>
<dbReference type="AlphaFoldDB" id="A0A6J4HHA4"/>
<feature type="region of interest" description="Disordered" evidence="1">
    <location>
        <begin position="31"/>
        <end position="51"/>
    </location>
</feature>
<sequence>AVLPAQAFQHHADLLLGRVLLARAAADVAHHPRGGRLGSGSGPGGRGGVFL</sequence>
<accession>A0A6J4HHA4</accession>
<protein>
    <submittedName>
        <fullName evidence="2">Uncharacterized protein</fullName>
    </submittedName>
</protein>
<feature type="non-terminal residue" evidence="2">
    <location>
        <position position="1"/>
    </location>
</feature>
<evidence type="ECO:0000256" key="1">
    <source>
        <dbReference type="SAM" id="MobiDB-lite"/>
    </source>
</evidence>